<evidence type="ECO:0000256" key="3">
    <source>
        <dbReference type="ARBA" id="ARBA00022553"/>
    </source>
</evidence>
<dbReference type="RefSeq" id="WP_168837449.1">
    <property type="nucleotide sequence ID" value="NZ_JABAIK010000019.1"/>
</dbReference>
<accession>A0A7X8TT15</accession>
<dbReference type="SUPFAM" id="SSF56112">
    <property type="entry name" value="Protein kinase-like (PK-like)"/>
    <property type="match status" value="1"/>
</dbReference>
<evidence type="ECO:0000256" key="7">
    <source>
        <dbReference type="ARBA" id="ARBA00022777"/>
    </source>
</evidence>
<evidence type="ECO:0000256" key="4">
    <source>
        <dbReference type="ARBA" id="ARBA00022679"/>
    </source>
</evidence>
<proteinExistence type="inferred from homology"/>
<keyword evidence="7 11" id="KW-0418">Kinase</keyword>
<feature type="active site" evidence="11">
    <location>
        <position position="237"/>
    </location>
</feature>
<protein>
    <recommendedName>
        <fullName evidence="11">Stress response kinase A</fullName>
        <ecNumber evidence="11">2.7.11.1</ecNumber>
    </recommendedName>
    <alternativeName>
        <fullName evidence="11">Serine/threonine-protein kinase SrkA</fullName>
    </alternativeName>
</protein>
<feature type="active site" description="Proton acceptor" evidence="11">
    <location>
        <position position="221"/>
    </location>
</feature>
<dbReference type="Gene3D" id="1.20.1270.170">
    <property type="match status" value="1"/>
</dbReference>
<dbReference type="EMBL" id="JABAIK010000019">
    <property type="protein sequence ID" value="NLS14352.1"/>
    <property type="molecule type" value="Genomic_DNA"/>
</dbReference>
<comment type="subunit">
    <text evidence="11">Monomer.</text>
</comment>
<dbReference type="InterPro" id="IPR002575">
    <property type="entry name" value="Aminoglycoside_PTrfase"/>
</dbReference>
<dbReference type="InterPro" id="IPR011009">
    <property type="entry name" value="Kinase-like_dom_sf"/>
</dbReference>
<evidence type="ECO:0000256" key="11">
    <source>
        <dbReference type="HAMAP-Rule" id="MF_01497"/>
    </source>
</evidence>
<gene>
    <name evidence="11" type="primary">srkA</name>
    <name evidence="14" type="ORF">HGP28_15840</name>
</gene>
<dbReference type="Pfam" id="PF01636">
    <property type="entry name" value="APH"/>
    <property type="match status" value="1"/>
</dbReference>
<keyword evidence="2 11" id="KW-0723">Serine/threonine-protein kinase</keyword>
<name>A0A7X8TT15_9VIBR</name>
<feature type="domain" description="Aminoglycoside phosphotransferase" evidence="13">
    <location>
        <begin position="53"/>
        <end position="278"/>
    </location>
</feature>
<evidence type="ECO:0000259" key="13">
    <source>
        <dbReference type="Pfam" id="PF01636"/>
    </source>
</evidence>
<reference evidence="14 15" key="1">
    <citation type="submission" date="2020-04" db="EMBL/GenBank/DDBJ databases">
        <title>Vibrio sp. SM6, a novel species isolated from seawater.</title>
        <authorList>
            <person name="Wang X."/>
        </authorList>
    </citation>
    <scope>NUCLEOTIDE SEQUENCE [LARGE SCALE GENOMIC DNA]</scope>
    <source>
        <strain evidence="14 15">SM6</strain>
    </source>
</reference>
<dbReference type="GO" id="GO:0004674">
    <property type="term" value="F:protein serine/threonine kinase activity"/>
    <property type="evidence" value="ECO:0007669"/>
    <property type="project" value="UniProtKB-UniRule"/>
</dbReference>
<evidence type="ECO:0000256" key="1">
    <source>
        <dbReference type="ARBA" id="ARBA00022490"/>
    </source>
</evidence>
<evidence type="ECO:0000256" key="2">
    <source>
        <dbReference type="ARBA" id="ARBA00022527"/>
    </source>
</evidence>
<evidence type="ECO:0000313" key="14">
    <source>
        <dbReference type="EMBL" id="NLS14352.1"/>
    </source>
</evidence>
<dbReference type="GO" id="GO:0000287">
    <property type="term" value="F:magnesium ion binding"/>
    <property type="evidence" value="ECO:0007669"/>
    <property type="project" value="UniProtKB-UniRule"/>
</dbReference>
<dbReference type="PANTHER" id="PTHR39573">
    <property type="entry name" value="STRESS RESPONSE KINASE A"/>
    <property type="match status" value="1"/>
</dbReference>
<evidence type="ECO:0000256" key="5">
    <source>
        <dbReference type="ARBA" id="ARBA00022723"/>
    </source>
</evidence>
<comment type="subcellular location">
    <subcellularLocation>
        <location evidence="11">Cytoplasm</location>
    </subcellularLocation>
</comment>
<dbReference type="NCBIfam" id="NF008738">
    <property type="entry name" value="PRK11768.1"/>
    <property type="match status" value="1"/>
</dbReference>
<comment type="catalytic activity">
    <reaction evidence="11">
        <text>L-threonyl-[protein] + ATP = O-phospho-L-threonyl-[protein] + ADP + H(+)</text>
        <dbReference type="Rhea" id="RHEA:46608"/>
        <dbReference type="Rhea" id="RHEA-COMP:11060"/>
        <dbReference type="Rhea" id="RHEA-COMP:11605"/>
        <dbReference type="ChEBI" id="CHEBI:15378"/>
        <dbReference type="ChEBI" id="CHEBI:30013"/>
        <dbReference type="ChEBI" id="CHEBI:30616"/>
        <dbReference type="ChEBI" id="CHEBI:61977"/>
        <dbReference type="ChEBI" id="CHEBI:456216"/>
        <dbReference type="EC" id="2.7.11.1"/>
    </reaction>
</comment>
<keyword evidence="15" id="KW-1185">Reference proteome</keyword>
<dbReference type="InterPro" id="IPR032882">
    <property type="entry name" value="SrkA/RdoA"/>
</dbReference>
<dbReference type="Proteomes" id="UP000535589">
    <property type="component" value="Unassembled WGS sequence"/>
</dbReference>
<comment type="function">
    <text evidence="11">A protein kinase that phosphorylates Ser and Thr residues. Probably acts to suppress the effects of stress linked to accumulation of reactive oxygen species. Probably involved in the extracytoplasmic stress response.</text>
</comment>
<dbReference type="Gene3D" id="3.30.200.70">
    <property type="match status" value="1"/>
</dbReference>
<comment type="catalytic activity">
    <reaction evidence="11">
        <text>L-seryl-[protein] + ATP = O-phospho-L-seryl-[protein] + ADP + H(+)</text>
        <dbReference type="Rhea" id="RHEA:17989"/>
        <dbReference type="Rhea" id="RHEA-COMP:9863"/>
        <dbReference type="Rhea" id="RHEA-COMP:11604"/>
        <dbReference type="ChEBI" id="CHEBI:15378"/>
        <dbReference type="ChEBI" id="CHEBI:29999"/>
        <dbReference type="ChEBI" id="CHEBI:30616"/>
        <dbReference type="ChEBI" id="CHEBI:83421"/>
        <dbReference type="ChEBI" id="CHEBI:456216"/>
        <dbReference type="EC" id="2.7.11.1"/>
    </reaction>
</comment>
<keyword evidence="4 11" id="KW-0808">Transferase</keyword>
<feature type="site" description="ATP" evidence="11">
    <location>
        <position position="56"/>
    </location>
</feature>
<evidence type="ECO:0000256" key="12">
    <source>
        <dbReference type="SAM" id="MobiDB-lite"/>
    </source>
</evidence>
<keyword evidence="10 11" id="KW-0346">Stress response</keyword>
<dbReference type="Gene3D" id="1.10.510.10">
    <property type="entry name" value="Transferase(Phosphotransferase) domain 1"/>
    <property type="match status" value="1"/>
</dbReference>
<dbReference type="HAMAP" id="MF_01497">
    <property type="entry name" value="SrkA_kinase"/>
    <property type="match status" value="1"/>
</dbReference>
<dbReference type="GO" id="GO:0005737">
    <property type="term" value="C:cytoplasm"/>
    <property type="evidence" value="ECO:0007669"/>
    <property type="project" value="UniProtKB-SubCell"/>
</dbReference>
<keyword evidence="6 11" id="KW-0547">Nucleotide-binding</keyword>
<comment type="cofactor">
    <cofactor evidence="11">
        <name>Mg(2+)</name>
        <dbReference type="ChEBI" id="CHEBI:18420"/>
    </cofactor>
</comment>
<dbReference type="EC" id="2.7.11.1" evidence="11"/>
<comment type="caution">
    <text evidence="14">The sequence shown here is derived from an EMBL/GenBank/DDBJ whole genome shotgun (WGS) entry which is preliminary data.</text>
</comment>
<keyword evidence="9 11" id="KW-0460">Magnesium</keyword>
<evidence type="ECO:0000256" key="6">
    <source>
        <dbReference type="ARBA" id="ARBA00022741"/>
    </source>
</evidence>
<sequence length="348" mass="40590">MNHSTSPQNGPTPNDPQSPNEAQGHFHFNALTPDLIWFALSSIGIRAESGFLPLNSYENRVYQFSDEERVRYVVKFYRPQRWSDEQILEEHAFSDALVDADIPMATPLKINDQTLHHYQGYRFALFPSLGGRQFEVDNLDQLEQVGRYLGRIHRVGAEHPFAFRPTIGLEEYLYQPRALLHETQMIPSYLEHSFFHDLDALIQHIEAQWPADRASIRLHGDCHPGNILWRDGPLFVDLDDARNGLAVQDIWMLLSGERHEKITQLDTLLEAYQEFNDFDTNQLKLIEPLRGLRMVHYMAWLAKRWQDPAFPIAFPWFNEPKYWEGQVLAFKEQIANLEEAPLSLLPQW</sequence>
<evidence type="ECO:0000256" key="10">
    <source>
        <dbReference type="ARBA" id="ARBA00023016"/>
    </source>
</evidence>
<evidence type="ECO:0000256" key="9">
    <source>
        <dbReference type="ARBA" id="ARBA00022842"/>
    </source>
</evidence>
<keyword evidence="3 11" id="KW-0597">Phosphoprotein</keyword>
<feature type="compositionally biased region" description="Polar residues" evidence="12">
    <location>
        <begin position="1"/>
        <end position="21"/>
    </location>
</feature>
<feature type="region of interest" description="Disordered" evidence="12">
    <location>
        <begin position="1"/>
        <end position="25"/>
    </location>
</feature>
<keyword evidence="1 11" id="KW-0963">Cytoplasm</keyword>
<organism evidence="14 15">
    <name type="scientific">Vibrio agarilyticus</name>
    <dbReference type="NCBI Taxonomy" id="2726741"/>
    <lineage>
        <taxon>Bacteria</taxon>
        <taxon>Pseudomonadati</taxon>
        <taxon>Pseudomonadota</taxon>
        <taxon>Gammaproteobacteria</taxon>
        <taxon>Vibrionales</taxon>
        <taxon>Vibrionaceae</taxon>
        <taxon>Vibrio</taxon>
    </lineage>
</organism>
<feature type="binding site" evidence="11">
    <location>
        <position position="226"/>
    </location>
    <ligand>
        <name>Mg(2+)</name>
        <dbReference type="ChEBI" id="CHEBI:18420"/>
    </ligand>
</feature>
<comment type="similarity">
    <text evidence="11">Belongs to the SrkA/RdoA protein kinase family.</text>
</comment>
<evidence type="ECO:0000313" key="15">
    <source>
        <dbReference type="Proteomes" id="UP000535589"/>
    </source>
</evidence>
<keyword evidence="8 11" id="KW-0067">ATP-binding</keyword>
<evidence type="ECO:0000256" key="8">
    <source>
        <dbReference type="ARBA" id="ARBA00022840"/>
    </source>
</evidence>
<keyword evidence="5 11" id="KW-0479">Metal-binding</keyword>
<feature type="binding site" evidence="11">
    <location>
        <position position="237"/>
    </location>
    <ligand>
        <name>Mg(2+)</name>
        <dbReference type="ChEBI" id="CHEBI:18420"/>
    </ligand>
</feature>
<dbReference type="PANTHER" id="PTHR39573:SF1">
    <property type="entry name" value="STRESS RESPONSE KINASE A"/>
    <property type="match status" value="1"/>
</dbReference>
<dbReference type="GO" id="GO:0005524">
    <property type="term" value="F:ATP binding"/>
    <property type="evidence" value="ECO:0007669"/>
    <property type="project" value="UniProtKB-UniRule"/>
</dbReference>
<dbReference type="AlphaFoldDB" id="A0A7X8TT15"/>